<dbReference type="EMBL" id="MN740907">
    <property type="protein sequence ID" value="QHU17447.1"/>
    <property type="molecule type" value="Genomic_DNA"/>
</dbReference>
<evidence type="ECO:0000313" key="1">
    <source>
        <dbReference type="EMBL" id="QHU17447.1"/>
    </source>
</evidence>
<evidence type="ECO:0008006" key="2">
    <source>
        <dbReference type="Google" id="ProtNLM"/>
    </source>
</evidence>
<reference evidence="1" key="1">
    <citation type="journal article" date="2020" name="Nature">
        <title>Giant virus diversity and host interactions through global metagenomics.</title>
        <authorList>
            <person name="Schulz F."/>
            <person name="Roux S."/>
            <person name="Paez-Espino D."/>
            <person name="Jungbluth S."/>
            <person name="Walsh D.A."/>
            <person name="Denef V.J."/>
            <person name="McMahon K.D."/>
            <person name="Konstantinidis K.T."/>
            <person name="Eloe-Fadrosh E.A."/>
            <person name="Kyrpides N.C."/>
            <person name="Woyke T."/>
        </authorList>
    </citation>
    <scope>NUCLEOTIDE SEQUENCE</scope>
    <source>
        <strain evidence="1">GVMAG-S-3300012000-57</strain>
    </source>
</reference>
<proteinExistence type="predicted"/>
<dbReference type="Gene3D" id="1.10.510.10">
    <property type="entry name" value="Transferase(Phosphotransferase) domain 1"/>
    <property type="match status" value="1"/>
</dbReference>
<organism evidence="1">
    <name type="scientific">viral metagenome</name>
    <dbReference type="NCBI Taxonomy" id="1070528"/>
    <lineage>
        <taxon>unclassified sequences</taxon>
        <taxon>metagenomes</taxon>
        <taxon>organismal metagenomes</taxon>
    </lineage>
</organism>
<protein>
    <recommendedName>
        <fullName evidence="2">Protein kinase domain-containing protein</fullName>
    </recommendedName>
</protein>
<name>A0A6C0KKX6_9ZZZZ</name>
<dbReference type="AlphaFoldDB" id="A0A6C0KKX6"/>
<dbReference type="SUPFAM" id="SSF56112">
    <property type="entry name" value="Protein kinase-like (PK-like)"/>
    <property type="match status" value="1"/>
</dbReference>
<dbReference type="InterPro" id="IPR011009">
    <property type="entry name" value="Kinase-like_dom_sf"/>
</dbReference>
<sequence>MVKKSRDGKKEHRWLKICGYCIIQVHMSKCYSKCRKVPEELCTHDECRYIDGTRFKYCRLSPKYKLDEHCIAQPKEHKKVQTQKRRLNPKVAAIALKKHRATQKINKFMRKVDPHKRRARFLSSICSDASVCMAFGKETDTIIKHFDGFVDFKHIHGPIKRIGPPSQNGFVNEITYERNGYVANSILKSSASESTDNLFFEYLVGQYINKQCRIFPCFVETYGWFVYKNQDDWMHMKNTRIVENTVVKNSLQLPPTDFDSLKSMEIACTHSKYLAILIQHIKDAKSLDSLSKQTLFVKQDLVSILYQIYMPLATLANTFNHYDLHLDNVLVYEPVKGKYIQYRYVLTDGEVVEFKSSYIAKLIDYGRSFFVDEAESGITSSSKSIYDTICKIKKCNPNCGEDYEFGNVAPEYFPGSFYYISASKRNMSHDLRLLDGLHTNANIKKMNPNLYDLLEKVEYGVGLKEYKLYGTKEQDKPSNVDQSNMPEKIVNVVDAHQALKCVVLANGFQNDADYATMESLGTMNIYQSGRDMEFVSK</sequence>
<accession>A0A6C0KKX6</accession>